<evidence type="ECO:0000313" key="3">
    <source>
        <dbReference type="Proteomes" id="UP001153069"/>
    </source>
</evidence>
<gene>
    <name evidence="2" type="ORF">SEMRO_2218_G319570.1</name>
</gene>
<proteinExistence type="predicted"/>
<dbReference type="EMBL" id="CAICTM010002216">
    <property type="protein sequence ID" value="CAB9528411.1"/>
    <property type="molecule type" value="Genomic_DNA"/>
</dbReference>
<dbReference type="AlphaFoldDB" id="A0A9N8EW96"/>
<comment type="caution">
    <text evidence="2">The sequence shown here is derived from an EMBL/GenBank/DDBJ whole genome shotgun (WGS) entry which is preliminary data.</text>
</comment>
<name>A0A9N8EW96_9STRA</name>
<protein>
    <submittedName>
        <fullName evidence="2">Uncharacterized protein</fullName>
    </submittedName>
</protein>
<dbReference type="Proteomes" id="UP001153069">
    <property type="component" value="Unassembled WGS sequence"/>
</dbReference>
<keyword evidence="1" id="KW-0732">Signal</keyword>
<feature type="chain" id="PRO_5040369656" evidence="1">
    <location>
        <begin position="22"/>
        <end position="97"/>
    </location>
</feature>
<evidence type="ECO:0000313" key="2">
    <source>
        <dbReference type="EMBL" id="CAB9528411.1"/>
    </source>
</evidence>
<keyword evidence="3" id="KW-1185">Reference proteome</keyword>
<sequence length="97" mass="10536">MRTAAALWSVLLAATAALANAGNPFSSNVIALTPKNWRQEVEGLRLLPASYPGVGEAGWCRERLESSHNGSQQFLGNGCFRFSPLLSHGYFGYHQGR</sequence>
<feature type="signal peptide" evidence="1">
    <location>
        <begin position="1"/>
        <end position="21"/>
    </location>
</feature>
<evidence type="ECO:0000256" key="1">
    <source>
        <dbReference type="SAM" id="SignalP"/>
    </source>
</evidence>
<reference evidence="2" key="1">
    <citation type="submission" date="2020-06" db="EMBL/GenBank/DDBJ databases">
        <authorList>
            <consortium name="Plant Systems Biology data submission"/>
        </authorList>
    </citation>
    <scope>NUCLEOTIDE SEQUENCE</scope>
    <source>
        <strain evidence="2">D6</strain>
    </source>
</reference>
<organism evidence="2 3">
    <name type="scientific">Seminavis robusta</name>
    <dbReference type="NCBI Taxonomy" id="568900"/>
    <lineage>
        <taxon>Eukaryota</taxon>
        <taxon>Sar</taxon>
        <taxon>Stramenopiles</taxon>
        <taxon>Ochrophyta</taxon>
        <taxon>Bacillariophyta</taxon>
        <taxon>Bacillariophyceae</taxon>
        <taxon>Bacillariophycidae</taxon>
        <taxon>Naviculales</taxon>
        <taxon>Naviculaceae</taxon>
        <taxon>Seminavis</taxon>
    </lineage>
</organism>
<accession>A0A9N8EW96</accession>